<evidence type="ECO:0000313" key="2">
    <source>
        <dbReference type="Proteomes" id="UP001558613"/>
    </source>
</evidence>
<sequence>MSDLLLKETLPSASKRQEGFEAGLMDDAMTCVDIGSFLLAALNKPSIMMVLNSRAGPSLMLQPICRHRLGSGPWGECCHTCLEATQPLRRMYK</sequence>
<reference evidence="1 2" key="1">
    <citation type="submission" date="2023-09" db="EMBL/GenBank/DDBJ databases">
        <authorList>
            <person name="Wang M."/>
        </authorList>
    </citation>
    <scope>NUCLEOTIDE SEQUENCE [LARGE SCALE GENOMIC DNA]</scope>
    <source>
        <strain evidence="1">GT-2023</strain>
        <tissue evidence="1">Liver</tissue>
    </source>
</reference>
<organism evidence="1 2">
    <name type="scientific">Cirrhinus molitorella</name>
    <name type="common">mud carp</name>
    <dbReference type="NCBI Taxonomy" id="172907"/>
    <lineage>
        <taxon>Eukaryota</taxon>
        <taxon>Metazoa</taxon>
        <taxon>Chordata</taxon>
        <taxon>Craniata</taxon>
        <taxon>Vertebrata</taxon>
        <taxon>Euteleostomi</taxon>
        <taxon>Actinopterygii</taxon>
        <taxon>Neopterygii</taxon>
        <taxon>Teleostei</taxon>
        <taxon>Ostariophysi</taxon>
        <taxon>Cypriniformes</taxon>
        <taxon>Cyprinidae</taxon>
        <taxon>Labeoninae</taxon>
        <taxon>Labeonini</taxon>
        <taxon>Cirrhinus</taxon>
    </lineage>
</organism>
<gene>
    <name evidence="1" type="ORF">QQF64_028742</name>
</gene>
<name>A0ABR3N7J5_9TELE</name>
<keyword evidence="2" id="KW-1185">Reference proteome</keyword>
<proteinExistence type="predicted"/>
<dbReference type="Proteomes" id="UP001558613">
    <property type="component" value="Unassembled WGS sequence"/>
</dbReference>
<protein>
    <submittedName>
        <fullName evidence="1">Uncharacterized protein</fullName>
    </submittedName>
</protein>
<accession>A0ABR3N7J5</accession>
<evidence type="ECO:0000313" key="1">
    <source>
        <dbReference type="EMBL" id="KAL1272880.1"/>
    </source>
</evidence>
<dbReference type="EMBL" id="JAYMGO010000006">
    <property type="protein sequence ID" value="KAL1272880.1"/>
    <property type="molecule type" value="Genomic_DNA"/>
</dbReference>
<comment type="caution">
    <text evidence="1">The sequence shown here is derived from an EMBL/GenBank/DDBJ whole genome shotgun (WGS) entry which is preliminary data.</text>
</comment>